<dbReference type="OMA" id="KVFHCVV"/>
<dbReference type="Pfam" id="PF13638">
    <property type="entry name" value="PIN_4"/>
    <property type="match status" value="1"/>
</dbReference>
<feature type="region of interest" description="Disordered" evidence="1">
    <location>
        <begin position="1"/>
        <end position="27"/>
    </location>
</feature>
<feature type="compositionally biased region" description="Polar residues" evidence="1">
    <location>
        <begin position="333"/>
        <end position="344"/>
    </location>
</feature>
<evidence type="ECO:0000259" key="2">
    <source>
        <dbReference type="Pfam" id="PF13638"/>
    </source>
</evidence>
<feature type="compositionally biased region" description="Basic and acidic residues" evidence="1">
    <location>
        <begin position="359"/>
        <end position="371"/>
    </location>
</feature>
<feature type="compositionally biased region" description="Basic and acidic residues" evidence="1">
    <location>
        <begin position="291"/>
        <end position="300"/>
    </location>
</feature>
<dbReference type="InterPro" id="IPR002716">
    <property type="entry name" value="PIN_dom"/>
</dbReference>
<dbReference type="Gene3D" id="3.40.50.1010">
    <property type="entry name" value="5'-nuclease"/>
    <property type="match status" value="1"/>
</dbReference>
<feature type="compositionally biased region" description="Low complexity" evidence="1">
    <location>
        <begin position="1"/>
        <end position="15"/>
    </location>
</feature>
<sequence>MPPNTTTTSSTSPQTAPKPPPKPAGLPNLGEKLAIALLEHKVKALEEEANSITNRRPPIKKIYYCVCDETVLTEDIAGLQRRIDAKSIHVIVPFTTLNALDKLKKGADARSQMARRSIHYFDRVMQSTVKGGVTIQAPNLKYGTWAECLAAAPISAGESAPIAGMASLALRSSYSSSDDDYEPTNSMKDILNCAVHRLNDEKLKQVGNVILVTNDRNEDRDDPDMHLYEWAKSFGIPTYTTTELSKLVPLEREKNGRGRGGAEPQRTEAPAEPVQIIDPNSFSRGGNTSPRAERTQRKEIFPIGNESSRREGSRRSDGFSRGGGMPRGILFRANSSPRDATSPRTDVFRSPNILTRADSYNHRESIPRGDNNRNNYSPRGESFSPRADSFSHGAPTTRGGHTGGVARGKGKLWEP</sequence>
<feature type="domain" description="PIN" evidence="2">
    <location>
        <begin position="66"/>
        <end position="217"/>
    </location>
</feature>
<dbReference type="AlphaFoldDB" id="U4L107"/>
<feature type="region of interest" description="Disordered" evidence="1">
    <location>
        <begin position="247"/>
        <end position="415"/>
    </location>
</feature>
<evidence type="ECO:0000313" key="4">
    <source>
        <dbReference type="Proteomes" id="UP000018144"/>
    </source>
</evidence>
<organism evidence="3 4">
    <name type="scientific">Pyronema omphalodes (strain CBS 100304)</name>
    <name type="common">Pyronema confluens</name>
    <dbReference type="NCBI Taxonomy" id="1076935"/>
    <lineage>
        <taxon>Eukaryota</taxon>
        <taxon>Fungi</taxon>
        <taxon>Dikarya</taxon>
        <taxon>Ascomycota</taxon>
        <taxon>Pezizomycotina</taxon>
        <taxon>Pezizomycetes</taxon>
        <taxon>Pezizales</taxon>
        <taxon>Pyronemataceae</taxon>
        <taxon>Pyronema</taxon>
    </lineage>
</organism>
<protein>
    <recommendedName>
        <fullName evidence="2">PIN domain-containing protein</fullName>
    </recommendedName>
</protein>
<reference evidence="3 4" key="1">
    <citation type="journal article" date="2013" name="PLoS Genet.">
        <title>The genome and development-dependent transcriptomes of Pyronema confluens: a window into fungal evolution.</title>
        <authorList>
            <person name="Traeger S."/>
            <person name="Altegoer F."/>
            <person name="Freitag M."/>
            <person name="Gabaldon T."/>
            <person name="Kempken F."/>
            <person name="Kumar A."/>
            <person name="Marcet-Houben M."/>
            <person name="Poggeler S."/>
            <person name="Stajich J.E."/>
            <person name="Nowrousian M."/>
        </authorList>
    </citation>
    <scope>NUCLEOTIDE SEQUENCE [LARGE SCALE GENOMIC DNA]</scope>
    <source>
        <strain evidence="4">CBS 100304</strain>
        <tissue evidence="3">Vegetative mycelium</tissue>
    </source>
</reference>
<feature type="compositionally biased region" description="Basic and acidic residues" evidence="1">
    <location>
        <begin position="307"/>
        <end position="318"/>
    </location>
</feature>
<dbReference type="EMBL" id="HF935383">
    <property type="protein sequence ID" value="CCX07943.1"/>
    <property type="molecule type" value="Genomic_DNA"/>
</dbReference>
<name>U4L107_PYROM</name>
<feature type="compositionally biased region" description="Polar residues" evidence="1">
    <location>
        <begin position="278"/>
        <end position="290"/>
    </location>
</feature>
<accession>U4L107</accession>
<keyword evidence="4" id="KW-1185">Reference proteome</keyword>
<evidence type="ECO:0000256" key="1">
    <source>
        <dbReference type="SAM" id="MobiDB-lite"/>
    </source>
</evidence>
<proteinExistence type="predicted"/>
<dbReference type="eggNOG" id="ENOG502SCD4">
    <property type="taxonomic scope" value="Eukaryota"/>
</dbReference>
<dbReference type="OrthoDB" id="5361617at2759"/>
<dbReference type="Proteomes" id="UP000018144">
    <property type="component" value="Unassembled WGS sequence"/>
</dbReference>
<evidence type="ECO:0000313" key="3">
    <source>
        <dbReference type="EMBL" id="CCX07943.1"/>
    </source>
</evidence>
<gene>
    <name evidence="3" type="ORF">PCON_07532</name>
</gene>